<dbReference type="EMBL" id="JAEMWV010000001">
    <property type="protein sequence ID" value="MBN8250180.1"/>
    <property type="molecule type" value="Genomic_DNA"/>
</dbReference>
<evidence type="ECO:0000256" key="2">
    <source>
        <dbReference type="ARBA" id="ARBA00004752"/>
    </source>
</evidence>
<dbReference type="Pfam" id="PF03793">
    <property type="entry name" value="PASTA"/>
    <property type="match status" value="2"/>
</dbReference>
<dbReference type="InterPro" id="IPR050515">
    <property type="entry name" value="Beta-lactam/transpept"/>
</dbReference>
<feature type="compositionally biased region" description="Basic and acidic residues" evidence="7">
    <location>
        <begin position="592"/>
        <end position="602"/>
    </location>
</feature>
<dbReference type="CDD" id="cd06576">
    <property type="entry name" value="PASTA_Pbp2x-like_1"/>
    <property type="match status" value="1"/>
</dbReference>
<dbReference type="GO" id="GO:0005886">
    <property type="term" value="C:plasma membrane"/>
    <property type="evidence" value="ECO:0007669"/>
    <property type="project" value="TreeGrafter"/>
</dbReference>
<dbReference type="GO" id="GO:0009002">
    <property type="term" value="F:serine-type D-Ala-D-Ala carboxypeptidase activity"/>
    <property type="evidence" value="ECO:0007669"/>
    <property type="project" value="UniProtKB-EC"/>
</dbReference>
<sequence length="759" mass="83145">MKMPKKNSNISTGAAILIVIFALLFFVLTGRFFYIQATGKAEGQALAEIAQKKYTRETTIEGQRGTIYDRNGEAIAHDTGAYTVVAILDPDQTKDKDKPKHVVNTEKTAKELAPLLNMKEEELQSLLDKGVKKGSFQVELGPGGRDINNTTKQKIEKLKLPGITFLRDAKRFYPNGVFASHILGYAQKNDEGKIVGKMGIEQVYDKQLTEEDGKVFYQAGQNGIKLPDPKESIVPPKNGDNIYLTLDEKIQTFVEDALTNAQKEYDPDNIMAVVANPKTGEILAMSTRPTFNPNVRDITNYRNPIIEDSFELGSTMKIFTLAAAIEEGVYNGEDIYQSGAYKVSEKDAPIRDHNGGNGWGPITFDEGIRRSSNVAIAILANEKLGTERLFNYLEDFGFMKKTGIDLPGEASSKLISKYPRDRVTTAFGQGSAFTPIQQIQAATAIANDGKMMKPYVIEKVVDGTTNKVKKETKPEVVGKPISKQTANEVLDILESVVSEDDGTGKAYAIEGYDVAGKTGTAQIPNPNGGGYLHGHGKNLFSFMGFAPAKDPELVVYVAVQNPKLTPQESGSAPLSMIFNPVMKNSLQALGVKPKETDEEKQKQKSTSSEIKLDSYEGKSVGDVKKELEAKGLTPVIVGEGKSIDDQFPKAAHTVISGEKVFLQTKGTPTMPDITGWSHRDVIRFTEFMNIKVSALDSGFVVTQSIKPGKAVKEGSYLVVELEPPESLSEAVEVKQKEEEEVQSKEEQDNSDEKPTEPTD</sequence>
<dbReference type="PANTHER" id="PTHR30627">
    <property type="entry name" value="PEPTIDOGLYCAN D,D-TRANSPEPTIDASE"/>
    <property type="match status" value="1"/>
</dbReference>
<dbReference type="InterPro" id="IPR036138">
    <property type="entry name" value="PBP_dimer_sf"/>
</dbReference>
<dbReference type="Pfam" id="PF00905">
    <property type="entry name" value="Transpeptidase"/>
    <property type="match status" value="1"/>
</dbReference>
<evidence type="ECO:0000256" key="7">
    <source>
        <dbReference type="SAM" id="MobiDB-lite"/>
    </source>
</evidence>
<name>A0A8I1MCY4_9BACI</name>
<organism evidence="10 11">
    <name type="scientific">Priestia flexa</name>
    <dbReference type="NCBI Taxonomy" id="86664"/>
    <lineage>
        <taxon>Bacteria</taxon>
        <taxon>Bacillati</taxon>
        <taxon>Bacillota</taxon>
        <taxon>Bacilli</taxon>
        <taxon>Bacillales</taxon>
        <taxon>Bacillaceae</taxon>
        <taxon>Priestia</taxon>
    </lineage>
</organism>
<proteinExistence type="inferred from homology"/>
<evidence type="ECO:0000313" key="10">
    <source>
        <dbReference type="EMBL" id="MBN8250180.1"/>
    </source>
</evidence>
<feature type="transmembrane region" description="Helical" evidence="8">
    <location>
        <begin position="12"/>
        <end position="34"/>
    </location>
</feature>
<dbReference type="PROSITE" id="PS51178">
    <property type="entry name" value="PASTA"/>
    <property type="match status" value="2"/>
</dbReference>
<feature type="region of interest" description="Disordered" evidence="7">
    <location>
        <begin position="724"/>
        <end position="759"/>
    </location>
</feature>
<dbReference type="SUPFAM" id="SSF54184">
    <property type="entry name" value="Penicillin-binding protein 2x (pbp-2x), c-terminal domain"/>
    <property type="match status" value="2"/>
</dbReference>
<dbReference type="GO" id="GO:0009252">
    <property type="term" value="P:peptidoglycan biosynthetic process"/>
    <property type="evidence" value="ECO:0007669"/>
    <property type="project" value="UniProtKB-UniPathway"/>
</dbReference>
<dbReference type="InterPro" id="IPR001460">
    <property type="entry name" value="PCN-bd_Tpept"/>
</dbReference>
<dbReference type="Gene3D" id="2.20.70.70">
    <property type="match status" value="1"/>
</dbReference>
<evidence type="ECO:0000256" key="1">
    <source>
        <dbReference type="ARBA" id="ARBA00004370"/>
    </source>
</evidence>
<evidence type="ECO:0000259" key="9">
    <source>
        <dbReference type="PROSITE" id="PS51178"/>
    </source>
</evidence>
<dbReference type="Gene3D" id="3.40.710.10">
    <property type="entry name" value="DD-peptidase/beta-lactamase superfamily"/>
    <property type="match status" value="1"/>
</dbReference>
<dbReference type="InterPro" id="IPR005543">
    <property type="entry name" value="PASTA_dom"/>
</dbReference>
<dbReference type="SMART" id="SM00740">
    <property type="entry name" value="PASTA"/>
    <property type="match status" value="2"/>
</dbReference>
<evidence type="ECO:0000256" key="6">
    <source>
        <dbReference type="ARBA" id="ARBA00034000"/>
    </source>
</evidence>
<dbReference type="Gene3D" id="3.90.1310.10">
    <property type="entry name" value="Penicillin-binding protein 2a (Domain 2)"/>
    <property type="match status" value="1"/>
</dbReference>
<reference evidence="10" key="1">
    <citation type="submission" date="2020-12" db="EMBL/GenBank/DDBJ databases">
        <title>PHA producing bacteria isolated from mangrove.</title>
        <authorList>
            <person name="Zheng W."/>
            <person name="Yu S."/>
            <person name="Huang Y."/>
        </authorList>
    </citation>
    <scope>NUCLEOTIDE SEQUENCE</scope>
    <source>
        <strain evidence="10">GN22-4</strain>
    </source>
</reference>
<protein>
    <recommendedName>
        <fullName evidence="4">serine-type D-Ala-D-Ala carboxypeptidase</fullName>
        <ecNumber evidence="4">3.4.16.4</ecNumber>
    </recommendedName>
</protein>
<comment type="pathway">
    <text evidence="2">Cell wall biogenesis; peptidoglycan biosynthesis.</text>
</comment>
<dbReference type="Pfam" id="PF03717">
    <property type="entry name" value="PBP_dimer"/>
    <property type="match status" value="1"/>
</dbReference>
<evidence type="ECO:0000313" key="11">
    <source>
        <dbReference type="Proteomes" id="UP000664578"/>
    </source>
</evidence>
<comment type="subcellular location">
    <subcellularLocation>
        <location evidence="1">Membrane</location>
    </subcellularLocation>
</comment>
<gene>
    <name evidence="10" type="ORF">JF537_01145</name>
</gene>
<evidence type="ECO:0000256" key="8">
    <source>
        <dbReference type="SAM" id="Phobius"/>
    </source>
</evidence>
<dbReference type="InterPro" id="IPR005311">
    <property type="entry name" value="PBP_dimer"/>
</dbReference>
<feature type="domain" description="PASTA" evidence="9">
    <location>
        <begin position="606"/>
        <end position="666"/>
    </location>
</feature>
<keyword evidence="8" id="KW-1133">Transmembrane helix</keyword>
<dbReference type="AlphaFoldDB" id="A0A8I1MCY4"/>
<comment type="similarity">
    <text evidence="3">Belongs to the transpeptidase family.</text>
</comment>
<dbReference type="GO" id="GO:0008658">
    <property type="term" value="F:penicillin binding"/>
    <property type="evidence" value="ECO:0007669"/>
    <property type="project" value="InterPro"/>
</dbReference>
<feature type="compositionally biased region" description="Basic and acidic residues" evidence="7">
    <location>
        <begin position="731"/>
        <end position="759"/>
    </location>
</feature>
<evidence type="ECO:0000256" key="3">
    <source>
        <dbReference type="ARBA" id="ARBA00007171"/>
    </source>
</evidence>
<dbReference type="GO" id="GO:0071555">
    <property type="term" value="P:cell wall organization"/>
    <property type="evidence" value="ECO:0007669"/>
    <property type="project" value="TreeGrafter"/>
</dbReference>
<accession>A0A8I1MCY4</accession>
<dbReference type="InterPro" id="IPR012338">
    <property type="entry name" value="Beta-lactam/transpept-like"/>
</dbReference>
<dbReference type="CDD" id="cd06575">
    <property type="entry name" value="PASTA_Pbp2x-like_2"/>
    <property type="match status" value="1"/>
</dbReference>
<dbReference type="SUPFAM" id="SSF56519">
    <property type="entry name" value="Penicillin binding protein dimerisation domain"/>
    <property type="match status" value="1"/>
</dbReference>
<comment type="caution">
    <text evidence="10">The sequence shown here is derived from an EMBL/GenBank/DDBJ whole genome shotgun (WGS) entry which is preliminary data.</text>
</comment>
<evidence type="ECO:0000256" key="5">
    <source>
        <dbReference type="ARBA" id="ARBA00023136"/>
    </source>
</evidence>
<evidence type="ECO:0000256" key="4">
    <source>
        <dbReference type="ARBA" id="ARBA00012448"/>
    </source>
</evidence>
<dbReference type="Proteomes" id="UP000664578">
    <property type="component" value="Unassembled WGS sequence"/>
</dbReference>
<comment type="catalytic activity">
    <reaction evidence="6">
        <text>Preferential cleavage: (Ac)2-L-Lys-D-Ala-|-D-Ala. Also transpeptidation of peptidyl-alanyl moieties that are N-acyl substituents of D-alanine.</text>
        <dbReference type="EC" id="3.4.16.4"/>
    </reaction>
</comment>
<keyword evidence="5 8" id="KW-0472">Membrane</keyword>
<dbReference type="FunFam" id="3.40.710.10:FF:000026">
    <property type="entry name" value="Penicillin-binding protein 1"/>
    <property type="match status" value="1"/>
</dbReference>
<dbReference type="UniPathway" id="UPA00219"/>
<feature type="region of interest" description="Disordered" evidence="7">
    <location>
        <begin position="590"/>
        <end position="611"/>
    </location>
</feature>
<keyword evidence="8" id="KW-0812">Transmembrane</keyword>
<dbReference type="PANTHER" id="PTHR30627:SF26">
    <property type="entry name" value="PENICILLIN-BINDING PROTEIN 2B"/>
    <property type="match status" value="1"/>
</dbReference>
<dbReference type="SUPFAM" id="SSF56601">
    <property type="entry name" value="beta-lactamase/transpeptidase-like"/>
    <property type="match status" value="1"/>
</dbReference>
<feature type="domain" description="PASTA" evidence="9">
    <location>
        <begin position="667"/>
        <end position="723"/>
    </location>
</feature>
<dbReference type="RefSeq" id="WP_119542535.1">
    <property type="nucleotide sequence ID" value="NZ_CM125968.1"/>
</dbReference>
<dbReference type="EC" id="3.4.16.4" evidence="4"/>
<dbReference type="Gene3D" id="3.30.70.2110">
    <property type="match status" value="1"/>
</dbReference>
<dbReference type="GeneID" id="93683485"/>